<sequence>MVSVHGGHGKNNVHSCINANYMYRMQSIYIM</sequence>
<name>A0A8S5TT40_9CAUD</name>
<reference evidence="1" key="1">
    <citation type="journal article" date="2021" name="Proc. Natl. Acad. Sci. U.S.A.">
        <title>A Catalog of Tens of Thousands of Viruses from Human Metagenomes Reveals Hidden Associations with Chronic Diseases.</title>
        <authorList>
            <person name="Tisza M.J."/>
            <person name="Buck C.B."/>
        </authorList>
    </citation>
    <scope>NUCLEOTIDE SEQUENCE</scope>
    <source>
        <strain evidence="1">Ct1ev3</strain>
    </source>
</reference>
<proteinExistence type="predicted"/>
<dbReference type="EMBL" id="BK015925">
    <property type="protein sequence ID" value="DAF85380.1"/>
    <property type="molecule type" value="Genomic_DNA"/>
</dbReference>
<accession>A0A8S5TT40</accession>
<organism evidence="1">
    <name type="scientific">Podoviridae sp. ct1ev3</name>
    <dbReference type="NCBI Taxonomy" id="2825216"/>
    <lineage>
        <taxon>Viruses</taxon>
        <taxon>Duplodnaviria</taxon>
        <taxon>Heunggongvirae</taxon>
        <taxon>Uroviricota</taxon>
        <taxon>Caudoviricetes</taxon>
    </lineage>
</organism>
<protein>
    <submittedName>
        <fullName evidence="1">Uncharacterized protein</fullName>
    </submittedName>
</protein>
<evidence type="ECO:0000313" key="1">
    <source>
        <dbReference type="EMBL" id="DAF85380.1"/>
    </source>
</evidence>